<evidence type="ECO:0000313" key="2">
    <source>
        <dbReference type="EMBL" id="MFM0641241.1"/>
    </source>
</evidence>
<gene>
    <name evidence="2" type="ORF">PQQ63_31560</name>
</gene>
<dbReference type="Proteomes" id="UP001629432">
    <property type="component" value="Unassembled WGS sequence"/>
</dbReference>
<evidence type="ECO:0000256" key="1">
    <source>
        <dbReference type="SAM" id="MobiDB-lite"/>
    </source>
</evidence>
<accession>A0ABW9E549</accession>
<reference evidence="2 3" key="1">
    <citation type="journal article" date="2024" name="Chem. Sci.">
        <title>Discovery of megapolipeptins by genome mining of a Burkholderiales bacteria collection.</title>
        <authorList>
            <person name="Paulo B.S."/>
            <person name="Recchia M.J.J."/>
            <person name="Lee S."/>
            <person name="Fergusson C.H."/>
            <person name="Romanowski S.B."/>
            <person name="Hernandez A."/>
            <person name="Krull N."/>
            <person name="Liu D.Y."/>
            <person name="Cavanagh H."/>
            <person name="Bos A."/>
            <person name="Gray C.A."/>
            <person name="Murphy B.T."/>
            <person name="Linington R.G."/>
            <person name="Eustaquio A.S."/>
        </authorList>
    </citation>
    <scope>NUCLEOTIDE SEQUENCE [LARGE SCALE GENOMIC DNA]</scope>
    <source>
        <strain evidence="2 3">RL17-338-BIC-A</strain>
    </source>
</reference>
<evidence type="ECO:0008006" key="4">
    <source>
        <dbReference type="Google" id="ProtNLM"/>
    </source>
</evidence>
<feature type="compositionally biased region" description="Low complexity" evidence="1">
    <location>
        <begin position="40"/>
        <end position="66"/>
    </location>
</feature>
<protein>
    <recommendedName>
        <fullName evidence="4">Lipoprotein</fullName>
    </recommendedName>
</protein>
<dbReference type="EMBL" id="JAQQCF010000037">
    <property type="protein sequence ID" value="MFM0641241.1"/>
    <property type="molecule type" value="Genomic_DNA"/>
</dbReference>
<dbReference type="RefSeq" id="WP_408238674.1">
    <property type="nucleotide sequence ID" value="NZ_JAQQCF010000037.1"/>
</dbReference>
<keyword evidence="3" id="KW-1185">Reference proteome</keyword>
<sequence>MSALLLLKRYCASARHGVVAIAAVAFGACLVISGCGDGGSSNPASAASSGQPAKQAADGSSAPLGAGGAASAVPIVLMPASGPCAASGTTALQSPLLNSQIDCAP</sequence>
<evidence type="ECO:0000313" key="3">
    <source>
        <dbReference type="Proteomes" id="UP001629432"/>
    </source>
</evidence>
<feature type="region of interest" description="Disordered" evidence="1">
    <location>
        <begin position="37"/>
        <end position="66"/>
    </location>
</feature>
<comment type="caution">
    <text evidence="2">The sequence shown here is derived from an EMBL/GenBank/DDBJ whole genome shotgun (WGS) entry which is preliminary data.</text>
</comment>
<organism evidence="2 3">
    <name type="scientific">Paraburkholderia metrosideri</name>
    <dbReference type="NCBI Taxonomy" id="580937"/>
    <lineage>
        <taxon>Bacteria</taxon>
        <taxon>Pseudomonadati</taxon>
        <taxon>Pseudomonadota</taxon>
        <taxon>Betaproteobacteria</taxon>
        <taxon>Burkholderiales</taxon>
        <taxon>Burkholderiaceae</taxon>
        <taxon>Paraburkholderia</taxon>
    </lineage>
</organism>
<name>A0ABW9E549_9BURK</name>
<proteinExistence type="predicted"/>